<reference evidence="2" key="1">
    <citation type="submission" date="2016-11" db="UniProtKB">
        <authorList>
            <consortium name="WormBaseParasite"/>
        </authorList>
    </citation>
    <scope>IDENTIFICATION</scope>
</reference>
<evidence type="ECO:0000313" key="1">
    <source>
        <dbReference type="Proteomes" id="UP000095283"/>
    </source>
</evidence>
<organism evidence="1 2">
    <name type="scientific">Heterorhabditis bacteriophora</name>
    <name type="common">Entomopathogenic nematode worm</name>
    <dbReference type="NCBI Taxonomy" id="37862"/>
    <lineage>
        <taxon>Eukaryota</taxon>
        <taxon>Metazoa</taxon>
        <taxon>Ecdysozoa</taxon>
        <taxon>Nematoda</taxon>
        <taxon>Chromadorea</taxon>
        <taxon>Rhabditida</taxon>
        <taxon>Rhabditina</taxon>
        <taxon>Rhabditomorpha</taxon>
        <taxon>Strongyloidea</taxon>
        <taxon>Heterorhabditidae</taxon>
        <taxon>Heterorhabditis</taxon>
    </lineage>
</organism>
<dbReference type="Proteomes" id="UP000095283">
    <property type="component" value="Unplaced"/>
</dbReference>
<protein>
    <submittedName>
        <fullName evidence="2">Uncharacterized protein</fullName>
    </submittedName>
</protein>
<keyword evidence="1" id="KW-1185">Reference proteome</keyword>
<evidence type="ECO:0000313" key="2">
    <source>
        <dbReference type="WBParaSite" id="Hba_07951"/>
    </source>
</evidence>
<accession>A0A1I7WS91</accession>
<dbReference type="WBParaSite" id="Hba_07951">
    <property type="protein sequence ID" value="Hba_07951"/>
    <property type="gene ID" value="Hba_07951"/>
</dbReference>
<name>A0A1I7WS91_HETBA</name>
<proteinExistence type="predicted"/>
<dbReference type="AlphaFoldDB" id="A0A1I7WS91"/>
<sequence length="28" mass="2994">MPSIQGTTINHPPGHGGYSYSLLLLIIL</sequence>